<gene>
    <name evidence="2" type="ORF">COCSUDRAFT_59829</name>
</gene>
<evidence type="ECO:0000313" key="2">
    <source>
        <dbReference type="EMBL" id="EIE18903.1"/>
    </source>
</evidence>
<dbReference type="Proteomes" id="UP000007264">
    <property type="component" value="Unassembled WGS sequence"/>
</dbReference>
<dbReference type="OrthoDB" id="10483767at2759"/>
<dbReference type="GeneID" id="17036853"/>
<protein>
    <submittedName>
        <fullName evidence="2">Uncharacterized protein</fullName>
    </submittedName>
</protein>
<name>I0YKI4_COCSC</name>
<sequence>MNFCGPVKPKLDTTKKAIYSSGDALKLYEENWTLSLPGTPSPVAHSHRAFSDLSSTLSPETPLSDGSSIDFHISPIGTFFDPYRLYVTDAPLRKVNKITQVATSRNPVPAFGASDTFSDILPGSSVTKPVLIPNKRGLGNHALPDHLIADLHNSGIGGAYIKAEEAVKAPFTDEQLGSWTERQIKYSVKTSAPAAEAPESAAPVYGFMPADVAAQAAVPSPTPAFWPEQGSGHSKGPHRAAMAEAARAAAVKPTQRVLFRAASRVEAPARPGAAKPLPPLVGRRRMPAQPPKPDTPELNVEEKIWRLQSKRAWIREQLRALRGFPKDSAYDEPWSDAFDMVQAMGDGLNLQTALPGDASDTDEDGFSSDSDLHEQLLFDEEPAKPQAPHKTVSKAGSTLGSATPGTLSTGTPSTASPPPANAAADAAKAGSTTPALSSAFKGPSLSANSNQPTTIVGCAQELMRHQRSIEIDADRAWQAKFAMHKPASPAAADKAPATAERRLMREDSAYEGLHKGGSRTSTKTAAPQGADKKSGAQQWVGEMLPAAEFDTDGVLTQAMIRVADERSGASCIILRGKKGQNAEQIVKAVKEQAALIAMMHGLDKPTVQLVRAGTMQWGDVQETSSQKIQGHEGVAYKTIVDYTALVRRLGYPCPI</sequence>
<evidence type="ECO:0000313" key="3">
    <source>
        <dbReference type="Proteomes" id="UP000007264"/>
    </source>
</evidence>
<feature type="region of interest" description="Disordered" evidence="1">
    <location>
        <begin position="269"/>
        <end position="297"/>
    </location>
</feature>
<evidence type="ECO:0000256" key="1">
    <source>
        <dbReference type="SAM" id="MobiDB-lite"/>
    </source>
</evidence>
<dbReference type="AlphaFoldDB" id="I0YKI4"/>
<feature type="region of interest" description="Disordered" evidence="1">
    <location>
        <begin position="380"/>
        <end position="452"/>
    </location>
</feature>
<reference evidence="2 3" key="1">
    <citation type="journal article" date="2012" name="Genome Biol.">
        <title>The genome of the polar eukaryotic microalga coccomyxa subellipsoidea reveals traits of cold adaptation.</title>
        <authorList>
            <person name="Blanc G."/>
            <person name="Agarkova I."/>
            <person name="Grimwood J."/>
            <person name="Kuo A."/>
            <person name="Brueggeman A."/>
            <person name="Dunigan D."/>
            <person name="Gurnon J."/>
            <person name="Ladunga I."/>
            <person name="Lindquist E."/>
            <person name="Lucas S."/>
            <person name="Pangilinan J."/>
            <person name="Proschold T."/>
            <person name="Salamov A."/>
            <person name="Schmutz J."/>
            <person name="Weeks D."/>
            <person name="Yamada T."/>
            <person name="Claverie J.M."/>
            <person name="Grigoriev I."/>
            <person name="Van Etten J."/>
            <person name="Lomsadze A."/>
            <person name="Borodovsky M."/>
        </authorList>
    </citation>
    <scope>NUCLEOTIDE SEQUENCE [LARGE SCALE GENOMIC DNA]</scope>
    <source>
        <strain evidence="2 3">C-169</strain>
    </source>
</reference>
<dbReference type="RefSeq" id="XP_005643447.1">
    <property type="nucleotide sequence ID" value="XM_005643390.1"/>
</dbReference>
<comment type="caution">
    <text evidence="2">The sequence shown here is derived from an EMBL/GenBank/DDBJ whole genome shotgun (WGS) entry which is preliminary data.</text>
</comment>
<feature type="compositionally biased region" description="Low complexity" evidence="1">
    <location>
        <begin position="395"/>
        <end position="414"/>
    </location>
</feature>
<proteinExistence type="predicted"/>
<organism evidence="2 3">
    <name type="scientific">Coccomyxa subellipsoidea (strain C-169)</name>
    <name type="common">Green microalga</name>
    <dbReference type="NCBI Taxonomy" id="574566"/>
    <lineage>
        <taxon>Eukaryota</taxon>
        <taxon>Viridiplantae</taxon>
        <taxon>Chlorophyta</taxon>
        <taxon>core chlorophytes</taxon>
        <taxon>Trebouxiophyceae</taxon>
        <taxon>Trebouxiophyceae incertae sedis</taxon>
        <taxon>Coccomyxaceae</taxon>
        <taxon>Coccomyxa</taxon>
        <taxon>Coccomyxa subellipsoidea</taxon>
    </lineage>
</organism>
<dbReference type="EMBL" id="AGSI01000021">
    <property type="protein sequence ID" value="EIE18903.1"/>
    <property type="molecule type" value="Genomic_DNA"/>
</dbReference>
<dbReference type="KEGG" id="csl:COCSUDRAFT_59829"/>
<keyword evidence="3" id="KW-1185">Reference proteome</keyword>
<feature type="compositionally biased region" description="Low complexity" evidence="1">
    <location>
        <begin position="421"/>
        <end position="435"/>
    </location>
</feature>
<feature type="region of interest" description="Disordered" evidence="1">
    <location>
        <begin position="510"/>
        <end position="536"/>
    </location>
</feature>
<accession>I0YKI4</accession>